<feature type="region of interest" description="Disordered" evidence="1">
    <location>
        <begin position="90"/>
        <end position="149"/>
    </location>
</feature>
<evidence type="ECO:0000313" key="2">
    <source>
        <dbReference type="EMBL" id="ADM10121.1"/>
    </source>
</evidence>
<gene>
    <name evidence="2" type="ordered locus">PB2503_10349</name>
</gene>
<dbReference type="Proteomes" id="UP000001302">
    <property type="component" value="Chromosome"/>
</dbReference>
<evidence type="ECO:0000313" key="3">
    <source>
        <dbReference type="Proteomes" id="UP000001302"/>
    </source>
</evidence>
<dbReference type="KEGG" id="pbr:PB2503_10349"/>
<dbReference type="HOGENOM" id="CLU_1747864_0_0_5"/>
<accession>E0TG02</accession>
<proteinExistence type="predicted"/>
<sequence length="149" mass="15245">MPFVMYENGLEMLGRMIESSCVLSLSMVDAMTKANLENIERAVDATQKAESLVNTSRVAATAVVEQATSAANTAIAEGQETAAAIDSAASKKLEEAAAKTDTPKSDLQDAAESRTAARSSGNAASSPRSAPRTGATKSSTSDSPAASKS</sequence>
<feature type="compositionally biased region" description="Polar residues" evidence="1">
    <location>
        <begin position="116"/>
        <end position="128"/>
    </location>
</feature>
<organism evidence="2 3">
    <name type="scientific">Parvularcula bermudensis (strain ATCC BAA-594 / HTCC2503 / KCTC 12087)</name>
    <dbReference type="NCBI Taxonomy" id="314260"/>
    <lineage>
        <taxon>Bacteria</taxon>
        <taxon>Pseudomonadati</taxon>
        <taxon>Pseudomonadota</taxon>
        <taxon>Alphaproteobacteria</taxon>
        <taxon>Parvularculales</taxon>
        <taxon>Parvularculaceae</taxon>
        <taxon>Parvularcula</taxon>
    </lineage>
</organism>
<keyword evidence="3" id="KW-1185">Reference proteome</keyword>
<reference evidence="3" key="1">
    <citation type="submission" date="2010-08" db="EMBL/GenBank/DDBJ databases">
        <title>Genome sequence of Parvularcula bermudensis HTCC2503.</title>
        <authorList>
            <person name="Kang D.-M."/>
            <person name="Oh H.-M."/>
            <person name="Cho J.-C."/>
        </authorList>
    </citation>
    <scope>NUCLEOTIDE SEQUENCE [LARGE SCALE GENOMIC DNA]</scope>
    <source>
        <strain evidence="3">ATCC BAA-594 / HTCC2503 / KCTC 12087</strain>
    </source>
</reference>
<feature type="compositionally biased region" description="Basic and acidic residues" evidence="1">
    <location>
        <begin position="90"/>
        <end position="107"/>
    </location>
</feature>
<reference evidence="2 3" key="2">
    <citation type="journal article" date="2011" name="J. Bacteriol.">
        <title>Complete genome sequence of strain HTCC2503T of Parvularcula bermudensis, the type species of the order "Parvularculales" in the class Alphaproteobacteria.</title>
        <authorList>
            <person name="Oh H.M."/>
            <person name="Kang I."/>
            <person name="Vergin K.L."/>
            <person name="Kang D."/>
            <person name="Rhee K.H."/>
            <person name="Giovannoni S.J."/>
            <person name="Cho J.C."/>
        </authorList>
    </citation>
    <scope>NUCLEOTIDE SEQUENCE [LARGE SCALE GENOMIC DNA]</scope>
    <source>
        <strain evidence="3">ATCC BAA-594 / HTCC2503 / KCTC 12087</strain>
    </source>
</reference>
<dbReference type="AlphaFoldDB" id="E0TG02"/>
<feature type="compositionally biased region" description="Low complexity" evidence="1">
    <location>
        <begin position="135"/>
        <end position="149"/>
    </location>
</feature>
<name>E0TG02_PARBH</name>
<dbReference type="EMBL" id="CP002156">
    <property type="protein sequence ID" value="ADM10121.1"/>
    <property type="molecule type" value="Genomic_DNA"/>
</dbReference>
<protein>
    <submittedName>
        <fullName evidence="2">Succinyl-CoA synthetase subunit beta</fullName>
    </submittedName>
</protein>
<evidence type="ECO:0000256" key="1">
    <source>
        <dbReference type="SAM" id="MobiDB-lite"/>
    </source>
</evidence>